<evidence type="ECO:0000313" key="2">
    <source>
        <dbReference type="EMBL" id="OAF65611.1"/>
    </source>
</evidence>
<dbReference type="GO" id="GO:0005524">
    <property type="term" value="F:ATP binding"/>
    <property type="evidence" value="ECO:0007669"/>
    <property type="project" value="InterPro"/>
</dbReference>
<feature type="domain" description="Protein kinase" evidence="1">
    <location>
        <begin position="1"/>
        <end position="455"/>
    </location>
</feature>
<accession>A0A177AW18</accession>
<organism evidence="2 3">
    <name type="scientific">Intoshia linei</name>
    <dbReference type="NCBI Taxonomy" id="1819745"/>
    <lineage>
        <taxon>Eukaryota</taxon>
        <taxon>Metazoa</taxon>
        <taxon>Spiralia</taxon>
        <taxon>Lophotrochozoa</taxon>
        <taxon>Mesozoa</taxon>
        <taxon>Orthonectida</taxon>
        <taxon>Rhopaluridae</taxon>
        <taxon>Intoshia</taxon>
    </lineage>
</organism>
<dbReference type="GO" id="GO:0004672">
    <property type="term" value="F:protein kinase activity"/>
    <property type="evidence" value="ECO:0007669"/>
    <property type="project" value="InterPro"/>
</dbReference>
<reference evidence="2 3" key="1">
    <citation type="submission" date="2016-04" db="EMBL/GenBank/DDBJ databases">
        <title>The genome of Intoshia linei affirms orthonectids as highly simplified spiralians.</title>
        <authorList>
            <person name="Mikhailov K.V."/>
            <person name="Slusarev G.S."/>
            <person name="Nikitin M.A."/>
            <person name="Logacheva M.D."/>
            <person name="Penin A."/>
            <person name="Aleoshin V."/>
            <person name="Panchin Y.V."/>
        </authorList>
    </citation>
    <scope>NUCLEOTIDE SEQUENCE [LARGE SCALE GENOMIC DNA]</scope>
    <source>
        <strain evidence="2">Intl2013</strain>
        <tissue evidence="2">Whole animal</tissue>
    </source>
</reference>
<dbReference type="Proteomes" id="UP000078046">
    <property type="component" value="Unassembled WGS sequence"/>
</dbReference>
<dbReference type="InterPro" id="IPR000719">
    <property type="entry name" value="Prot_kinase_dom"/>
</dbReference>
<evidence type="ECO:0000313" key="3">
    <source>
        <dbReference type="Proteomes" id="UP000078046"/>
    </source>
</evidence>
<dbReference type="EMBL" id="LWCA01001219">
    <property type="protein sequence ID" value="OAF65611.1"/>
    <property type="molecule type" value="Genomic_DNA"/>
</dbReference>
<dbReference type="AlphaFoldDB" id="A0A177AW18"/>
<dbReference type="PROSITE" id="PS50011">
    <property type="entry name" value="PROTEIN_KINASE_DOM"/>
    <property type="match status" value="1"/>
</dbReference>
<name>A0A177AW18_9BILA</name>
<dbReference type="Pfam" id="PF10193">
    <property type="entry name" value="Telomere_reg-2"/>
    <property type="match status" value="1"/>
</dbReference>
<gene>
    <name evidence="2" type="ORF">A3Q56_06686</name>
</gene>
<evidence type="ECO:0000259" key="1">
    <source>
        <dbReference type="PROSITE" id="PS50011"/>
    </source>
</evidence>
<keyword evidence="3" id="KW-1185">Reference proteome</keyword>
<dbReference type="InterPro" id="IPR019337">
    <property type="entry name" value="Telomere_length_regulation_dom"/>
</dbReference>
<sequence length="779" mass="91740">MSNSTLTVYLLKELDAIKDGRNFYCESVKIIKNDIKFFIENHTNDSICVTIGYIDEIKSFIDQNSKQNAKFNLKILHDAIKLYNVVLLVFYFESHCRKDREFSNHVIQFLQNEKNFLINLCNHFIILYSNLENNEFVEKMNSLICAYWYLHEKIYSSDTKFNILIYTITQTLNFLSHKEIKKQNVWFIGSLMIKLINFGHAELLIEEIWNDEYIDIPYLKCVFEYMFSFMKVRTLSIFLKWTIKFSRDDEIFTIFPDNINDNEKIFYSLNNILLQFHFDEIREIKRCLLLTKKFGWFSKIIIKVSDMWARESYDTKETLIIAKIILFSMKELHISQLNEILSDLLKGVQHRFENINREQKQIAKIIAEAVSRCIATDENKPIDFKVTDEKICNELKCIFETGLNSSDVDTIAENGPEIKNKSIDNDVSQNLEYIPIECESIHEGVCPNNTPYAYFLTFILRFKIKFTKLPISQCLQTKDYLLDIISVLQNPKSKYDEYYKNFVNLTTAIDKEFSNITNFYAVEKTFSYLYSMDNRFNLDEYKTVILKSIKLIIQKCPIHSLKCIENILFGENVSIVQNGVILECMKNVFISKETPNIENDTKYDDIGKVRLFGKFRERSGKKLLDIKKDAKTEISFYELYTLPFFNIILNKFNGYLKKKCEFCDKKLVLLPVCLSLNVILTNANNISYIGKLSRNYIIMLSFWINYFSDEDSLRIIVFSMKTPLFSVLKYQNLDMQELNKLKLKIIGIARSNTEISLNKLIHQVVTILDSRCNRFALKI</sequence>
<comment type="caution">
    <text evidence="2">The sequence shown here is derived from an EMBL/GenBank/DDBJ whole genome shotgun (WGS) entry which is preliminary data.</text>
</comment>
<protein>
    <recommendedName>
        <fullName evidence="1">Protein kinase domain-containing protein</fullName>
    </recommendedName>
</protein>
<proteinExistence type="predicted"/>